<dbReference type="AlphaFoldDB" id="A0AAP2TT10"/>
<dbReference type="InterPro" id="IPR002716">
    <property type="entry name" value="PIN_dom"/>
</dbReference>
<dbReference type="Proteomes" id="UP001209074">
    <property type="component" value="Unassembled WGS sequence"/>
</dbReference>
<organism evidence="3 4">
    <name type="scientific">Segatella copri</name>
    <dbReference type="NCBI Taxonomy" id="165179"/>
    <lineage>
        <taxon>Bacteria</taxon>
        <taxon>Pseudomonadati</taxon>
        <taxon>Bacteroidota</taxon>
        <taxon>Bacteroidia</taxon>
        <taxon>Bacteroidales</taxon>
        <taxon>Prevotellaceae</taxon>
        <taxon>Segatella</taxon>
    </lineage>
</organism>
<dbReference type="SUPFAM" id="SSF88723">
    <property type="entry name" value="PIN domain-like"/>
    <property type="match status" value="1"/>
</dbReference>
<dbReference type="CDD" id="cd09854">
    <property type="entry name" value="PIN_VapC-like"/>
    <property type="match status" value="1"/>
</dbReference>
<dbReference type="InterPro" id="IPR029060">
    <property type="entry name" value="PIN-like_dom_sf"/>
</dbReference>
<evidence type="ECO:0000313" key="4">
    <source>
        <dbReference type="Proteomes" id="UP001209074"/>
    </source>
</evidence>
<reference evidence="3" key="2">
    <citation type="submission" date="2022-11" db="EMBL/GenBank/DDBJ databases">
        <title>Genomic repertoires linked with pathogenic potency of arthritogenic Prevotella copri isolated from the gut of rheumatoid arthritis patients.</title>
        <authorList>
            <person name="Nii T."/>
            <person name="Maeda Y."/>
            <person name="Motooka D."/>
            <person name="Naito M."/>
            <person name="Matsumoto Y."/>
            <person name="Ogawa T."/>
            <person name="Oguro-Igashira E."/>
            <person name="Kishikawa T."/>
            <person name="Yamashita M."/>
            <person name="Koizumi S."/>
            <person name="Kurakawa T."/>
            <person name="Okumura R."/>
            <person name="Kayama H."/>
            <person name="Murakami M."/>
            <person name="Sakaguchi T."/>
            <person name="Das B."/>
            <person name="Nakamura S."/>
            <person name="Okada Y."/>
            <person name="Kumanogoh A."/>
            <person name="Takeda K."/>
        </authorList>
    </citation>
    <scope>NUCLEOTIDE SEQUENCE</scope>
    <source>
        <strain evidence="3">N016-13</strain>
    </source>
</reference>
<comment type="caution">
    <text evidence="3">The sequence shown here is derived from an EMBL/GenBank/DDBJ whole genome shotgun (WGS) entry which is preliminary data.</text>
</comment>
<proteinExistence type="predicted"/>
<dbReference type="EMBL" id="JAPDUS010000056">
    <property type="protein sequence ID" value="MCW4094957.1"/>
    <property type="molecule type" value="Genomic_DNA"/>
</dbReference>
<dbReference type="RefSeq" id="WP_233339444.1">
    <property type="nucleotide sequence ID" value="NZ_JAJTVO010000018.1"/>
</dbReference>
<protein>
    <submittedName>
        <fullName evidence="3">PIN domain-containing protein</fullName>
    </submittedName>
</protein>
<dbReference type="Pfam" id="PF01850">
    <property type="entry name" value="PIN"/>
    <property type="match status" value="1"/>
</dbReference>
<sequence>MKASKIKYGQVGEQDKYFFDTNVWMFLFAPLASSKFYKQKTYSSLLKEIMSRNATIWINSLVVAEYVNAVLKLEFKQWMKRNKLTNADFKHDFRPTNEYLLALSEVKNQVSDILSIATRRPDDFHVVDVDKLISSMGTSVDYGDSVIIDACKRANIKLVTDDRDIIEMDLPFAVFTA</sequence>
<dbReference type="EMBL" id="JAJTVO010000018">
    <property type="protein sequence ID" value="MCE4122724.1"/>
    <property type="molecule type" value="Genomic_DNA"/>
</dbReference>
<feature type="domain" description="PIN" evidence="1">
    <location>
        <begin position="17"/>
        <end position="169"/>
    </location>
</feature>
<accession>A0AAP2TT10</accession>
<evidence type="ECO:0000313" key="3">
    <source>
        <dbReference type="EMBL" id="MCW4094957.1"/>
    </source>
</evidence>
<dbReference type="Proteomes" id="UP001200307">
    <property type="component" value="Unassembled WGS sequence"/>
</dbReference>
<gene>
    <name evidence="2" type="ORF">LYY06_10680</name>
    <name evidence="3" type="ORF">ONT05_15675</name>
</gene>
<reference evidence="2" key="1">
    <citation type="submission" date="2021-12" db="EMBL/GenBank/DDBJ databases">
        <authorList>
            <person name="Lv X."/>
        </authorList>
    </citation>
    <scope>NUCLEOTIDE SEQUENCE</scope>
    <source>
        <strain evidence="2">HF2106</strain>
    </source>
</reference>
<name>A0AAP2TT10_9BACT</name>
<evidence type="ECO:0000259" key="1">
    <source>
        <dbReference type="Pfam" id="PF01850"/>
    </source>
</evidence>
<evidence type="ECO:0000313" key="2">
    <source>
        <dbReference type="EMBL" id="MCE4122724.1"/>
    </source>
</evidence>
<dbReference type="Gene3D" id="3.40.50.1010">
    <property type="entry name" value="5'-nuclease"/>
    <property type="match status" value="1"/>
</dbReference>